<name>A0A2L0PU20_ALCXX</name>
<evidence type="ECO:0000256" key="1">
    <source>
        <dbReference type="ARBA" id="ARBA00022649"/>
    </source>
</evidence>
<dbReference type="Proteomes" id="UP000060602">
    <property type="component" value="Chromosome"/>
</dbReference>
<feature type="region of interest" description="Disordered" evidence="2">
    <location>
        <begin position="124"/>
        <end position="157"/>
    </location>
</feature>
<dbReference type="EMBL" id="CP014060">
    <property type="protein sequence ID" value="AUZ18200.1"/>
    <property type="molecule type" value="Genomic_DNA"/>
</dbReference>
<dbReference type="Pfam" id="PF05016">
    <property type="entry name" value="ParE_toxin"/>
    <property type="match status" value="1"/>
</dbReference>
<reference evidence="4" key="1">
    <citation type="submission" date="2015-12" db="EMBL/GenBank/DDBJ databases">
        <title>FDA dAtabase for Regulatory Grade micrObial Sequences (FDA-ARGOS): Supporting development and validation of Infectious Disease Dx tests.</title>
        <authorList>
            <person name="Case J."/>
            <person name="Tallon L."/>
            <person name="Sadzewicz L."/>
            <person name="Sengamalay N."/>
            <person name="Ott S."/>
            <person name="Godinez A."/>
            <person name="Nagaraj S."/>
            <person name="Nadendla S."/>
            <person name="Sichtig H."/>
        </authorList>
    </citation>
    <scope>NUCLEOTIDE SEQUENCE [LARGE SCALE GENOMIC DNA]</scope>
    <source>
        <strain evidence="4">FDAARGOS_147</strain>
    </source>
</reference>
<protein>
    <submittedName>
        <fullName evidence="3">Type II toxin-antitoxin system RelE/ParE family toxin</fullName>
    </submittedName>
</protein>
<sequence length="157" mass="17303">MFCVVFTPDALRDIVNMQRYFSAAGTSATADGYVDGVIQACLDLAHFPKRGARRHAANPNLRFLHHQKRCTIAYSVNDDGSVTILGVFYGGRDYSHLLHEPARPYRLRTHRKLAAIPSPGLGWSHGQTVRRRQASGAGSGRRLNLASDSGAHREESC</sequence>
<keyword evidence="1" id="KW-1277">Toxin-antitoxin system</keyword>
<proteinExistence type="predicted"/>
<gene>
    <name evidence="3" type="ORF">AL504_31780</name>
</gene>
<evidence type="ECO:0000256" key="2">
    <source>
        <dbReference type="SAM" id="MobiDB-lite"/>
    </source>
</evidence>
<dbReference type="InterPro" id="IPR007712">
    <property type="entry name" value="RelE/ParE_toxin"/>
</dbReference>
<organism evidence="3 4">
    <name type="scientific">Alcaligenes xylosoxydans xylosoxydans</name>
    <name type="common">Achromobacter xylosoxidans</name>
    <dbReference type="NCBI Taxonomy" id="85698"/>
    <lineage>
        <taxon>Bacteria</taxon>
        <taxon>Pseudomonadati</taxon>
        <taxon>Pseudomonadota</taxon>
        <taxon>Betaproteobacteria</taxon>
        <taxon>Burkholderiales</taxon>
        <taxon>Alcaligenaceae</taxon>
        <taxon>Achromobacter</taxon>
    </lineage>
</organism>
<accession>A0A2L0PU20</accession>
<evidence type="ECO:0000313" key="4">
    <source>
        <dbReference type="Proteomes" id="UP000060602"/>
    </source>
</evidence>
<dbReference type="Gene3D" id="3.30.2310.20">
    <property type="entry name" value="RelE-like"/>
    <property type="match status" value="1"/>
</dbReference>
<dbReference type="RefSeq" id="WP_081105166.1">
    <property type="nucleotide sequence ID" value="NZ_CP014060.2"/>
</dbReference>
<dbReference type="InterPro" id="IPR035093">
    <property type="entry name" value="RelE/ParE_toxin_dom_sf"/>
</dbReference>
<evidence type="ECO:0000313" key="3">
    <source>
        <dbReference type="EMBL" id="AUZ18200.1"/>
    </source>
</evidence>
<dbReference type="AlphaFoldDB" id="A0A2L0PU20"/>